<proteinExistence type="predicted"/>
<dbReference type="Proteomes" id="UP000281553">
    <property type="component" value="Unassembled WGS sequence"/>
</dbReference>
<sequence>MMGNGFIHQEGQTSAFVVTAVATDDRVVGTERDLGGVTPLRLPDSHYSYAVRKQECEEPAKIAELAVSVER</sequence>
<protein>
    <submittedName>
        <fullName evidence="1">Uncharacterized protein</fullName>
    </submittedName>
</protein>
<dbReference type="EMBL" id="UYRU01053475">
    <property type="protein sequence ID" value="VDN12265.1"/>
    <property type="molecule type" value="Genomic_DNA"/>
</dbReference>
<organism evidence="1 2">
    <name type="scientific">Dibothriocephalus latus</name>
    <name type="common">Fish tapeworm</name>
    <name type="synonym">Diphyllobothrium latum</name>
    <dbReference type="NCBI Taxonomy" id="60516"/>
    <lineage>
        <taxon>Eukaryota</taxon>
        <taxon>Metazoa</taxon>
        <taxon>Spiralia</taxon>
        <taxon>Lophotrochozoa</taxon>
        <taxon>Platyhelminthes</taxon>
        <taxon>Cestoda</taxon>
        <taxon>Eucestoda</taxon>
        <taxon>Diphyllobothriidea</taxon>
        <taxon>Diphyllobothriidae</taxon>
        <taxon>Dibothriocephalus</taxon>
    </lineage>
</organism>
<evidence type="ECO:0000313" key="2">
    <source>
        <dbReference type="Proteomes" id="UP000281553"/>
    </source>
</evidence>
<reference evidence="1 2" key="1">
    <citation type="submission" date="2018-11" db="EMBL/GenBank/DDBJ databases">
        <authorList>
            <consortium name="Pathogen Informatics"/>
        </authorList>
    </citation>
    <scope>NUCLEOTIDE SEQUENCE [LARGE SCALE GENOMIC DNA]</scope>
</reference>
<gene>
    <name evidence="1" type="ORF">DILT_LOCUS8096</name>
</gene>
<keyword evidence="2" id="KW-1185">Reference proteome</keyword>
<dbReference type="AlphaFoldDB" id="A0A3P7L4B6"/>
<accession>A0A3P7L4B6</accession>
<evidence type="ECO:0000313" key="1">
    <source>
        <dbReference type="EMBL" id="VDN12265.1"/>
    </source>
</evidence>
<name>A0A3P7L4B6_DIBLA</name>